<keyword evidence="2" id="KW-1185">Reference proteome</keyword>
<dbReference type="PANTHER" id="PTHR43265:SF1">
    <property type="entry name" value="ESTERASE ESTD"/>
    <property type="match status" value="1"/>
</dbReference>
<accession>A0A8H4R3Q0</accession>
<dbReference type="GO" id="GO:0052689">
    <property type="term" value="F:carboxylic ester hydrolase activity"/>
    <property type="evidence" value="ECO:0007669"/>
    <property type="project" value="TreeGrafter"/>
</dbReference>
<reference evidence="1 2" key="1">
    <citation type="submission" date="2020-03" db="EMBL/GenBank/DDBJ databases">
        <title>Draft Genome Sequence of Cudoniella acicularis.</title>
        <authorList>
            <person name="Buettner E."/>
            <person name="Kellner H."/>
        </authorList>
    </citation>
    <scope>NUCLEOTIDE SEQUENCE [LARGE SCALE GENOMIC DNA]</scope>
    <source>
        <strain evidence="1 2">DSM 108380</strain>
    </source>
</reference>
<dbReference type="AlphaFoldDB" id="A0A8H4R3Q0"/>
<comment type="caution">
    <text evidence="1">The sequence shown here is derived from an EMBL/GenBank/DDBJ whole genome shotgun (WGS) entry which is preliminary data.</text>
</comment>
<dbReference type="SUPFAM" id="SSF53474">
    <property type="entry name" value="alpha/beta-Hydrolases"/>
    <property type="match status" value="1"/>
</dbReference>
<dbReference type="Proteomes" id="UP000566819">
    <property type="component" value="Unassembled WGS sequence"/>
</dbReference>
<sequence>MDVNTDRIARIFVRFRGDLLALIPIDSSGLMSGFSLKMTKADSSTKFVTWTPPTYAKPDSFTEKEIFLTASDSDLFFLTIKDLKVKATLTTPKGGSIAGVVFIPGSGPLDRDGTIGPNKPLKDLAWGLASERIAFCRWEKMSYLPLTLPAIQQIYQRLRLKENDTEIPIILIGYSLGGIVAPRIAAASTHVKGLILLGAGSRKLYDSILKQVEYLAAQNSNQPFATREHADLLDRQINIIHSPSFNEETSADQLPFGLPASHWLDIKRYDQVAAAAKLGIPMAVMHAGWAYQTAFHDDFRIF</sequence>
<evidence type="ECO:0000313" key="2">
    <source>
        <dbReference type="Proteomes" id="UP000566819"/>
    </source>
</evidence>
<protein>
    <submittedName>
        <fullName evidence="1">Uncharacterized protein</fullName>
    </submittedName>
</protein>
<dbReference type="Gene3D" id="3.40.50.1820">
    <property type="entry name" value="alpha/beta hydrolase"/>
    <property type="match status" value="1"/>
</dbReference>
<dbReference type="InterPro" id="IPR053145">
    <property type="entry name" value="AB_hydrolase_Est10"/>
</dbReference>
<dbReference type="OrthoDB" id="3520377at2759"/>
<dbReference type="PANTHER" id="PTHR43265">
    <property type="entry name" value="ESTERASE ESTD"/>
    <property type="match status" value="1"/>
</dbReference>
<name>A0A8H4R3Q0_9HELO</name>
<dbReference type="EMBL" id="JAAMPI010001861">
    <property type="protein sequence ID" value="KAF4622697.1"/>
    <property type="molecule type" value="Genomic_DNA"/>
</dbReference>
<dbReference type="InterPro" id="IPR029058">
    <property type="entry name" value="AB_hydrolase_fold"/>
</dbReference>
<evidence type="ECO:0000313" key="1">
    <source>
        <dbReference type="EMBL" id="KAF4622697.1"/>
    </source>
</evidence>
<proteinExistence type="predicted"/>
<gene>
    <name evidence="1" type="ORF">G7Y89_g14328</name>
</gene>
<organism evidence="1 2">
    <name type="scientific">Cudoniella acicularis</name>
    <dbReference type="NCBI Taxonomy" id="354080"/>
    <lineage>
        <taxon>Eukaryota</taxon>
        <taxon>Fungi</taxon>
        <taxon>Dikarya</taxon>
        <taxon>Ascomycota</taxon>
        <taxon>Pezizomycotina</taxon>
        <taxon>Leotiomycetes</taxon>
        <taxon>Helotiales</taxon>
        <taxon>Tricladiaceae</taxon>
        <taxon>Cudoniella</taxon>
    </lineage>
</organism>